<protein>
    <recommendedName>
        <fullName evidence="4">HTH marR-type domain-containing protein</fullName>
    </recommendedName>
</protein>
<dbReference type="InterPro" id="IPR036390">
    <property type="entry name" value="WH_DNA-bd_sf"/>
</dbReference>
<dbReference type="Pfam" id="PF01047">
    <property type="entry name" value="MarR"/>
    <property type="match status" value="1"/>
</dbReference>
<dbReference type="GO" id="GO:0003677">
    <property type="term" value="F:DNA binding"/>
    <property type="evidence" value="ECO:0007669"/>
    <property type="project" value="UniProtKB-KW"/>
</dbReference>
<evidence type="ECO:0000259" key="4">
    <source>
        <dbReference type="PROSITE" id="PS50995"/>
    </source>
</evidence>
<gene>
    <name evidence="6" type="ORF">ADS79_01785</name>
    <name evidence="5" type="ORF">BRE01_16380</name>
</gene>
<sequence length="151" mass="17758">MTREDVFFELMETIYELSRKTSSYESVPRKYGTEDELYMVEAHTINLIGNLVQTNTSELSKLTNKTKGAISQMVDKLIKKELVVKYKNPDDNREVIIELTEKGKTVYEFHKELDKVEYARFLNQLDEFTTEDFQRYIQISSIIIRGIREGN</sequence>
<evidence type="ECO:0000313" key="7">
    <source>
        <dbReference type="Proteomes" id="UP000036834"/>
    </source>
</evidence>
<accession>A0A0K9Z0Q5</accession>
<dbReference type="InterPro" id="IPR052067">
    <property type="entry name" value="Metal_resp_HTH_trans_reg"/>
</dbReference>
<proteinExistence type="predicted"/>
<dbReference type="EMBL" id="BJON01000006">
    <property type="protein sequence ID" value="GED67936.1"/>
    <property type="molecule type" value="Genomic_DNA"/>
</dbReference>
<keyword evidence="3" id="KW-0804">Transcription</keyword>
<dbReference type="Proteomes" id="UP000036834">
    <property type="component" value="Unassembled WGS sequence"/>
</dbReference>
<keyword evidence="1" id="KW-0805">Transcription regulation</keyword>
<evidence type="ECO:0000256" key="3">
    <source>
        <dbReference type="ARBA" id="ARBA00023163"/>
    </source>
</evidence>
<reference evidence="7" key="1">
    <citation type="submission" date="2015-07" db="EMBL/GenBank/DDBJ databases">
        <title>Genome sequencing project for genomic taxonomy and phylogenomics of Bacillus-like bacteria.</title>
        <authorList>
            <person name="Liu B."/>
            <person name="Wang J."/>
            <person name="Zhu Y."/>
            <person name="Liu G."/>
            <person name="Chen Q."/>
            <person name="Chen Z."/>
            <person name="Lan J."/>
            <person name="Che J."/>
            <person name="Ge C."/>
            <person name="Shi H."/>
            <person name="Pan Z."/>
            <person name="Liu X."/>
        </authorList>
    </citation>
    <scope>NUCLEOTIDE SEQUENCE [LARGE SCALE GENOMIC DNA]</scope>
    <source>
        <strain evidence="7">DSM 9887</strain>
    </source>
</reference>
<keyword evidence="2" id="KW-0238">DNA-binding</keyword>
<reference evidence="5 8" key="3">
    <citation type="submission" date="2019-06" db="EMBL/GenBank/DDBJ databases">
        <title>Whole genome shotgun sequence of Brevibacillus reuszeri NBRC 15719.</title>
        <authorList>
            <person name="Hosoyama A."/>
            <person name="Uohara A."/>
            <person name="Ohji S."/>
            <person name="Ichikawa N."/>
        </authorList>
    </citation>
    <scope>NUCLEOTIDE SEQUENCE [LARGE SCALE GENOMIC DNA]</scope>
    <source>
        <strain evidence="5 8">NBRC 15719</strain>
    </source>
</reference>
<dbReference type="RefSeq" id="WP_049736691.1">
    <property type="nucleotide sequence ID" value="NZ_BJON01000006.1"/>
</dbReference>
<feature type="domain" description="HTH marR-type" evidence="4">
    <location>
        <begin position="7"/>
        <end position="145"/>
    </location>
</feature>
<dbReference type="PANTHER" id="PTHR35790">
    <property type="entry name" value="HTH-TYPE TRANSCRIPTIONAL REGULATOR PCHR"/>
    <property type="match status" value="1"/>
</dbReference>
<dbReference type="AlphaFoldDB" id="A0A0K9Z0Q5"/>
<dbReference type="PROSITE" id="PS50995">
    <property type="entry name" value="HTH_MARR_2"/>
    <property type="match status" value="1"/>
</dbReference>
<dbReference type="STRING" id="54915.ADS79_01785"/>
<dbReference type="GO" id="GO:0003700">
    <property type="term" value="F:DNA-binding transcription factor activity"/>
    <property type="evidence" value="ECO:0007669"/>
    <property type="project" value="InterPro"/>
</dbReference>
<evidence type="ECO:0000256" key="1">
    <source>
        <dbReference type="ARBA" id="ARBA00023015"/>
    </source>
</evidence>
<dbReference type="SMART" id="SM00347">
    <property type="entry name" value="HTH_MARR"/>
    <property type="match status" value="1"/>
</dbReference>
<dbReference type="SUPFAM" id="SSF46785">
    <property type="entry name" value="Winged helix' DNA-binding domain"/>
    <property type="match status" value="1"/>
</dbReference>
<organism evidence="6 7">
    <name type="scientific">Brevibacillus reuszeri</name>
    <dbReference type="NCBI Taxonomy" id="54915"/>
    <lineage>
        <taxon>Bacteria</taxon>
        <taxon>Bacillati</taxon>
        <taxon>Bacillota</taxon>
        <taxon>Bacilli</taxon>
        <taxon>Bacillales</taxon>
        <taxon>Paenibacillaceae</taxon>
        <taxon>Brevibacillus</taxon>
    </lineage>
</organism>
<dbReference type="OrthoDB" id="5461037at2"/>
<keyword evidence="8" id="KW-1185">Reference proteome</keyword>
<dbReference type="PANTHER" id="PTHR35790:SF4">
    <property type="entry name" value="HTH-TYPE TRANSCRIPTIONAL REGULATOR PCHR"/>
    <property type="match status" value="1"/>
</dbReference>
<dbReference type="InterPro" id="IPR000835">
    <property type="entry name" value="HTH_MarR-typ"/>
</dbReference>
<evidence type="ECO:0000313" key="8">
    <source>
        <dbReference type="Proteomes" id="UP000319578"/>
    </source>
</evidence>
<name>A0A0K9Z0Q5_9BACL</name>
<dbReference type="EMBL" id="LGIQ01000002">
    <property type="protein sequence ID" value="KNB74447.1"/>
    <property type="molecule type" value="Genomic_DNA"/>
</dbReference>
<reference evidence="6" key="2">
    <citation type="submission" date="2015-07" db="EMBL/GenBank/DDBJ databases">
        <title>MeaNS - Measles Nucleotide Surveillance Program.</title>
        <authorList>
            <person name="Tran T."/>
            <person name="Druce J."/>
        </authorList>
    </citation>
    <scope>NUCLEOTIDE SEQUENCE</scope>
    <source>
        <strain evidence="6">DSM 9887</strain>
    </source>
</reference>
<dbReference type="Proteomes" id="UP000319578">
    <property type="component" value="Unassembled WGS sequence"/>
</dbReference>
<dbReference type="InterPro" id="IPR036388">
    <property type="entry name" value="WH-like_DNA-bd_sf"/>
</dbReference>
<dbReference type="PATRIC" id="fig|54915.3.peg.5512"/>
<dbReference type="Gene3D" id="1.10.10.10">
    <property type="entry name" value="Winged helix-like DNA-binding domain superfamily/Winged helix DNA-binding domain"/>
    <property type="match status" value="1"/>
</dbReference>
<evidence type="ECO:0000313" key="6">
    <source>
        <dbReference type="EMBL" id="KNB74447.1"/>
    </source>
</evidence>
<evidence type="ECO:0000256" key="2">
    <source>
        <dbReference type="ARBA" id="ARBA00023125"/>
    </source>
</evidence>
<comment type="caution">
    <text evidence="6">The sequence shown here is derived from an EMBL/GenBank/DDBJ whole genome shotgun (WGS) entry which is preliminary data.</text>
</comment>
<evidence type="ECO:0000313" key="5">
    <source>
        <dbReference type="EMBL" id="GED67936.1"/>
    </source>
</evidence>